<dbReference type="InterPro" id="IPR051260">
    <property type="entry name" value="Diverse_substr_monoxygenases"/>
</dbReference>
<organism evidence="7 8">
    <name type="scientific">Rhodococcus artemisiae</name>
    <dbReference type="NCBI Taxonomy" id="714159"/>
    <lineage>
        <taxon>Bacteria</taxon>
        <taxon>Bacillati</taxon>
        <taxon>Actinomycetota</taxon>
        <taxon>Actinomycetes</taxon>
        <taxon>Mycobacteriales</taxon>
        <taxon>Nocardiaceae</taxon>
        <taxon>Rhodococcus</taxon>
    </lineage>
</organism>
<dbReference type="InterPro" id="IPR011251">
    <property type="entry name" value="Luciferase-like_dom"/>
</dbReference>
<sequence>MATRRYLHLNLVGNDINLHMGAPSYEQKHHADSALVDPFERLMTYGHLGDEGLFTAIFLGDVPGMPNSPAFDGGPAEPITALTAMARETEHVGLIATASTTFYDPYTLARLIASLDQASDGRAGLNAVTTVGDALALNYSKTGHPDRETRYRRATEFLDVTEALWANREVRRDPDGVTRYYASPINHKGESFSVIGPLNVAPSRQGRPLVAQAGGSGPGIKVAARHADMVFTAASSRERAAAYREDLDKALADAGRPVGSVPAVPGLIPYVARTAKEAEEQMLALDEFVPWELLAPKVLVQFGLEPISFDSVEDRFPFEKMPKPADVESTIKSTFGNYVGLYDWIEARPGATVREVTAQSLGRGGAQHRKFVGSYDDIVDDFEAWFGDGNVGGFNLMFPVGPASIREFIDEVIPRMIDRGIYRSTPDDRPLRERFA</sequence>
<evidence type="ECO:0000256" key="1">
    <source>
        <dbReference type="ARBA" id="ARBA00022630"/>
    </source>
</evidence>
<evidence type="ECO:0000259" key="6">
    <source>
        <dbReference type="Pfam" id="PF00296"/>
    </source>
</evidence>
<dbReference type="PANTHER" id="PTHR30011:SF16">
    <property type="entry name" value="C2H2 FINGER DOMAIN TRANSCRIPTION FACTOR (EUROFUNG)-RELATED"/>
    <property type="match status" value="1"/>
</dbReference>
<evidence type="ECO:0000256" key="4">
    <source>
        <dbReference type="ARBA" id="ARBA00023033"/>
    </source>
</evidence>
<feature type="domain" description="Luciferase-like" evidence="6">
    <location>
        <begin position="33"/>
        <end position="285"/>
    </location>
</feature>
<dbReference type="InterPro" id="IPR016215">
    <property type="entry name" value="NTA_MOA"/>
</dbReference>
<dbReference type="NCBIfam" id="TIGR03860">
    <property type="entry name" value="FMN_nitrolo"/>
    <property type="match status" value="1"/>
</dbReference>
<keyword evidence="3 7" id="KW-0560">Oxidoreductase</keyword>
<comment type="similarity">
    <text evidence="5">Belongs to the NtaA/SnaA/DszA monooxygenase family.</text>
</comment>
<dbReference type="Pfam" id="PF00296">
    <property type="entry name" value="Bac_luciferase"/>
    <property type="match status" value="1"/>
</dbReference>
<keyword evidence="4 7" id="KW-0503">Monooxygenase</keyword>
<evidence type="ECO:0000256" key="3">
    <source>
        <dbReference type="ARBA" id="ARBA00023002"/>
    </source>
</evidence>
<dbReference type="SUPFAM" id="SSF51679">
    <property type="entry name" value="Bacterial luciferase-like"/>
    <property type="match status" value="1"/>
</dbReference>
<accession>A0ABU7L704</accession>
<evidence type="ECO:0000313" key="7">
    <source>
        <dbReference type="EMBL" id="MEE2057317.1"/>
    </source>
</evidence>
<proteinExistence type="inferred from homology"/>
<keyword evidence="2" id="KW-0288">FMN</keyword>
<dbReference type="EMBL" id="JAUTXY010000002">
    <property type="protein sequence ID" value="MEE2057317.1"/>
    <property type="molecule type" value="Genomic_DNA"/>
</dbReference>
<evidence type="ECO:0000256" key="5">
    <source>
        <dbReference type="ARBA" id="ARBA00033748"/>
    </source>
</evidence>
<dbReference type="Gene3D" id="3.20.20.30">
    <property type="entry name" value="Luciferase-like domain"/>
    <property type="match status" value="1"/>
</dbReference>
<name>A0ABU7L704_9NOCA</name>
<comment type="caution">
    <text evidence="7">The sequence shown here is derived from an EMBL/GenBank/DDBJ whole genome shotgun (WGS) entry which is preliminary data.</text>
</comment>
<dbReference type="InterPro" id="IPR036661">
    <property type="entry name" value="Luciferase-like_sf"/>
</dbReference>
<evidence type="ECO:0000256" key="2">
    <source>
        <dbReference type="ARBA" id="ARBA00022643"/>
    </source>
</evidence>
<keyword evidence="1" id="KW-0285">Flavoprotein</keyword>
<evidence type="ECO:0000313" key="8">
    <source>
        <dbReference type="Proteomes" id="UP001336020"/>
    </source>
</evidence>
<gene>
    <name evidence="7" type="ORF">Q7514_07225</name>
</gene>
<dbReference type="GO" id="GO:0004497">
    <property type="term" value="F:monooxygenase activity"/>
    <property type="evidence" value="ECO:0007669"/>
    <property type="project" value="UniProtKB-KW"/>
</dbReference>
<keyword evidence="8" id="KW-1185">Reference proteome</keyword>
<dbReference type="PANTHER" id="PTHR30011">
    <property type="entry name" value="ALKANESULFONATE MONOOXYGENASE-RELATED"/>
    <property type="match status" value="1"/>
</dbReference>
<reference evidence="7 8" key="1">
    <citation type="submission" date="2023-07" db="EMBL/GenBank/DDBJ databases">
        <authorList>
            <person name="Girao M."/>
            <person name="Carvalho M.F."/>
        </authorList>
    </citation>
    <scope>NUCLEOTIDE SEQUENCE [LARGE SCALE GENOMIC DNA]</scope>
    <source>
        <strain evidence="7 8">YIM65754</strain>
    </source>
</reference>
<dbReference type="Proteomes" id="UP001336020">
    <property type="component" value="Unassembled WGS sequence"/>
</dbReference>
<dbReference type="RefSeq" id="WP_330132563.1">
    <property type="nucleotide sequence ID" value="NZ_JAUTXY010000002.1"/>
</dbReference>
<dbReference type="EC" id="1.14.-.-" evidence="7"/>
<protein>
    <submittedName>
        <fullName evidence="7">NtaA/DmoA family FMN-dependent monooxygenase</fullName>
        <ecNumber evidence="7">1.14.-.-</ecNumber>
    </submittedName>
</protein>
<dbReference type="PIRSF" id="PIRSF000337">
    <property type="entry name" value="NTA_MOA"/>
    <property type="match status" value="1"/>
</dbReference>